<feature type="region of interest" description="Disordered" evidence="1">
    <location>
        <begin position="245"/>
        <end position="264"/>
    </location>
</feature>
<evidence type="ECO:0000256" key="1">
    <source>
        <dbReference type="SAM" id="MobiDB-lite"/>
    </source>
</evidence>
<feature type="compositionally biased region" description="Basic and acidic residues" evidence="1">
    <location>
        <begin position="207"/>
        <end position="217"/>
    </location>
</feature>
<feature type="compositionally biased region" description="Basic residues" evidence="1">
    <location>
        <begin position="127"/>
        <end position="148"/>
    </location>
</feature>
<protein>
    <submittedName>
        <fullName evidence="2">Uncharacterized protein</fullName>
    </submittedName>
</protein>
<accession>A0A1Q9C7E4</accession>
<evidence type="ECO:0000313" key="3">
    <source>
        <dbReference type="Proteomes" id="UP000186817"/>
    </source>
</evidence>
<name>A0A1Q9C7E4_SYMMI</name>
<feature type="compositionally biased region" description="Basic and acidic residues" evidence="1">
    <location>
        <begin position="149"/>
        <end position="167"/>
    </location>
</feature>
<feature type="compositionally biased region" description="Basic and acidic residues" evidence="1">
    <location>
        <begin position="105"/>
        <end position="118"/>
    </location>
</feature>
<feature type="region of interest" description="Disordered" evidence="1">
    <location>
        <begin position="99"/>
        <end position="217"/>
    </location>
</feature>
<dbReference type="AlphaFoldDB" id="A0A1Q9C7E4"/>
<evidence type="ECO:0000313" key="2">
    <source>
        <dbReference type="EMBL" id="OLP78863.1"/>
    </source>
</evidence>
<dbReference type="Proteomes" id="UP000186817">
    <property type="component" value="Unassembled WGS sequence"/>
</dbReference>
<keyword evidence="3" id="KW-1185">Reference proteome</keyword>
<sequence length="344" mass="38237">MPPDRRGLVQARQAGGGAFMFSRLQGRAATEHKSRESLKEKVKSGHDHLISGLPSFLGVQGSAETMSLLLQLLAVFLGLLAIPEAAWVTLDSLQDGLDTEPESEQLERVARAEREREATSSFIQRRQSARRSRHKAHRARHKRQKHRAASREEGKTELRRTPEEENHNIQQHLAPQAPRRAPAPAPKPARAKASRTRPAGGSALQASEKEGPSKAEDSDRLFLDAATLQKYHLSQSKFEEIVREQQANGDPNMPPPEPSSSQMRAITSSDRGFEVLKKAHEFVRPLRASSGNVVASLMAVADPENCLMKLAYSTYRMDSQGEDDYPYFPRKCGDGFRFETGSLN</sequence>
<comment type="caution">
    <text evidence="2">The sequence shown here is derived from an EMBL/GenBank/DDBJ whole genome shotgun (WGS) entry which is preliminary data.</text>
</comment>
<dbReference type="EMBL" id="LSRX01001552">
    <property type="protein sequence ID" value="OLP78863.1"/>
    <property type="molecule type" value="Genomic_DNA"/>
</dbReference>
<gene>
    <name evidence="2" type="ORF">AK812_SmicGene40915</name>
</gene>
<proteinExistence type="predicted"/>
<reference evidence="2 3" key="1">
    <citation type="submission" date="2016-02" db="EMBL/GenBank/DDBJ databases">
        <title>Genome analysis of coral dinoflagellate symbionts highlights evolutionary adaptations to a symbiotic lifestyle.</title>
        <authorList>
            <person name="Aranda M."/>
            <person name="Li Y."/>
            <person name="Liew Y.J."/>
            <person name="Baumgarten S."/>
            <person name="Simakov O."/>
            <person name="Wilson M."/>
            <person name="Piel J."/>
            <person name="Ashoor H."/>
            <person name="Bougouffa S."/>
            <person name="Bajic V.B."/>
            <person name="Ryu T."/>
            <person name="Ravasi T."/>
            <person name="Bayer T."/>
            <person name="Micklem G."/>
            <person name="Kim H."/>
            <person name="Bhak J."/>
            <person name="Lajeunesse T.C."/>
            <person name="Voolstra C.R."/>
        </authorList>
    </citation>
    <scope>NUCLEOTIDE SEQUENCE [LARGE SCALE GENOMIC DNA]</scope>
    <source>
        <strain evidence="2 3">CCMP2467</strain>
    </source>
</reference>
<organism evidence="2 3">
    <name type="scientific">Symbiodinium microadriaticum</name>
    <name type="common">Dinoflagellate</name>
    <name type="synonym">Zooxanthella microadriatica</name>
    <dbReference type="NCBI Taxonomy" id="2951"/>
    <lineage>
        <taxon>Eukaryota</taxon>
        <taxon>Sar</taxon>
        <taxon>Alveolata</taxon>
        <taxon>Dinophyceae</taxon>
        <taxon>Suessiales</taxon>
        <taxon>Symbiodiniaceae</taxon>
        <taxon>Symbiodinium</taxon>
    </lineage>
</organism>
<dbReference type="OrthoDB" id="424508at2759"/>